<dbReference type="Pfam" id="PF06609">
    <property type="entry name" value="TRI12"/>
    <property type="match status" value="1"/>
</dbReference>
<evidence type="ECO:0000256" key="6">
    <source>
        <dbReference type="SAM" id="Phobius"/>
    </source>
</evidence>
<evidence type="ECO:0000256" key="3">
    <source>
        <dbReference type="ARBA" id="ARBA00022692"/>
    </source>
</evidence>
<dbReference type="GO" id="GO:0022857">
    <property type="term" value="F:transmembrane transporter activity"/>
    <property type="evidence" value="ECO:0007669"/>
    <property type="project" value="InterPro"/>
</dbReference>
<evidence type="ECO:0000313" key="8">
    <source>
        <dbReference type="Proteomes" id="UP001324427"/>
    </source>
</evidence>
<feature type="transmembrane region" description="Helical" evidence="6">
    <location>
        <begin position="153"/>
        <end position="176"/>
    </location>
</feature>
<dbReference type="InterPro" id="IPR036259">
    <property type="entry name" value="MFS_trans_sf"/>
</dbReference>
<feature type="transmembrane region" description="Helical" evidence="6">
    <location>
        <begin position="239"/>
        <end position="257"/>
    </location>
</feature>
<dbReference type="PANTHER" id="PTHR23501">
    <property type="entry name" value="MAJOR FACILITATOR SUPERFAMILY"/>
    <property type="match status" value="1"/>
</dbReference>
<keyword evidence="4 6" id="KW-1133">Transmembrane helix</keyword>
<dbReference type="InterPro" id="IPR010573">
    <property type="entry name" value="MFS_Str1/Tri12-like"/>
</dbReference>
<keyword evidence="8" id="KW-1185">Reference proteome</keyword>
<dbReference type="EMBL" id="JAVFHQ010000097">
    <property type="protein sequence ID" value="KAK4539380.1"/>
    <property type="molecule type" value="Genomic_DNA"/>
</dbReference>
<dbReference type="GO" id="GO:0005886">
    <property type="term" value="C:plasma membrane"/>
    <property type="evidence" value="ECO:0007669"/>
    <property type="project" value="TreeGrafter"/>
</dbReference>
<gene>
    <name evidence="7" type="ORF">LTR36_010981</name>
</gene>
<evidence type="ECO:0000256" key="5">
    <source>
        <dbReference type="ARBA" id="ARBA00023136"/>
    </source>
</evidence>
<keyword evidence="2" id="KW-0813">Transport</keyword>
<evidence type="ECO:0000313" key="7">
    <source>
        <dbReference type="EMBL" id="KAK4539380.1"/>
    </source>
</evidence>
<keyword evidence="3 6" id="KW-0812">Transmembrane</keyword>
<dbReference type="PANTHER" id="PTHR23501:SF50">
    <property type="entry name" value="MFS SIDEROCHROME IRON TRANSPORTER MIRB (AFU_ORTHOLOGUE AFUA_3G03640)-RELATED"/>
    <property type="match status" value="1"/>
</dbReference>
<evidence type="ECO:0000256" key="4">
    <source>
        <dbReference type="ARBA" id="ARBA00022989"/>
    </source>
</evidence>
<keyword evidence="5 6" id="KW-0472">Membrane</keyword>
<dbReference type="Gene3D" id="1.20.1250.20">
    <property type="entry name" value="MFS general substrate transporter like domains"/>
    <property type="match status" value="1"/>
</dbReference>
<reference evidence="7 8" key="1">
    <citation type="submission" date="2021-11" db="EMBL/GenBank/DDBJ databases">
        <title>Black yeast isolated from Biological Soil Crust.</title>
        <authorList>
            <person name="Kurbessoian T."/>
        </authorList>
    </citation>
    <scope>NUCLEOTIDE SEQUENCE [LARGE SCALE GENOMIC DNA]</scope>
    <source>
        <strain evidence="7 8">CCFEE 5522</strain>
    </source>
</reference>
<comment type="subcellular location">
    <subcellularLocation>
        <location evidence="1">Membrane</location>
        <topology evidence="1">Multi-pass membrane protein</topology>
    </subcellularLocation>
</comment>
<feature type="transmembrane region" description="Helical" evidence="6">
    <location>
        <begin position="315"/>
        <end position="335"/>
    </location>
</feature>
<dbReference type="SUPFAM" id="SSF103473">
    <property type="entry name" value="MFS general substrate transporter"/>
    <property type="match status" value="1"/>
</dbReference>
<evidence type="ECO:0000256" key="1">
    <source>
        <dbReference type="ARBA" id="ARBA00004141"/>
    </source>
</evidence>
<dbReference type="AlphaFoldDB" id="A0AAV9J3M1"/>
<feature type="transmembrane region" description="Helical" evidence="6">
    <location>
        <begin position="208"/>
        <end position="227"/>
    </location>
</feature>
<organism evidence="7 8">
    <name type="scientific">Oleoguttula mirabilis</name>
    <dbReference type="NCBI Taxonomy" id="1507867"/>
    <lineage>
        <taxon>Eukaryota</taxon>
        <taxon>Fungi</taxon>
        <taxon>Dikarya</taxon>
        <taxon>Ascomycota</taxon>
        <taxon>Pezizomycotina</taxon>
        <taxon>Dothideomycetes</taxon>
        <taxon>Dothideomycetidae</taxon>
        <taxon>Mycosphaerellales</taxon>
        <taxon>Teratosphaeriaceae</taxon>
        <taxon>Oleoguttula</taxon>
    </lineage>
</organism>
<comment type="caution">
    <text evidence="7">The sequence shown here is derived from an EMBL/GenBank/DDBJ whole genome shotgun (WGS) entry which is preliminary data.</text>
</comment>
<evidence type="ECO:0000256" key="2">
    <source>
        <dbReference type="ARBA" id="ARBA00022448"/>
    </source>
</evidence>
<accession>A0AAV9J3M1</accession>
<dbReference type="Proteomes" id="UP001324427">
    <property type="component" value="Unassembled WGS sequence"/>
</dbReference>
<feature type="transmembrane region" description="Helical" evidence="6">
    <location>
        <begin position="440"/>
        <end position="458"/>
    </location>
</feature>
<protein>
    <submittedName>
        <fullName evidence="7">Uncharacterized protein</fullName>
    </submittedName>
</protein>
<name>A0AAV9J3M1_9PEZI</name>
<sequence length="474" mass="51351">MGGFPRLRSAFRRSTTNNLVSRTPSLELGTSTEYGKRDTATAARGVLESHDGGDVGPSLLMASGGEELQRGVQDVEGVTRTWSRTALDCRLPQVFYAIGFGGMTYCVDVITADASKLKNRGLAYAFTSSPYMITACAGAKASENIYYHVSWRWGFGCFAIVLPGVAVPLFFVLISYPRREEKDGAVAREKSGRTVLQGIGYYGRGFDAIGVISFSVGLTVFLLPFTIANSAPDGWASGYIIAMLVVGFVVLALFGLYEAFLAPQLMLNFALLSDRTVIGACPLDATYQISYYCWANYFTSFLHVVDDLSIAQAGYVSNTFDVVSGVLLLIVGLVIRKTGRFKSSSPWGGSAFIIIEQVAILAAVDHQHVAAGLVLLNVSALWEMRWARRFPKALARNLPASALGDPGAIYEDLETQLSYPVGSPARMAMQEAYGYAQTRMLAAGTGLMCLASVWVLLIRNIDVGKVAQVKRRVF</sequence>
<feature type="transmembrane region" description="Helical" evidence="6">
    <location>
        <begin position="347"/>
        <end position="364"/>
    </location>
</feature>
<proteinExistence type="predicted"/>